<keyword evidence="1" id="KW-0614">Plasmid</keyword>
<evidence type="ECO:0000313" key="3">
    <source>
        <dbReference type="Proteomes" id="UP000663124"/>
    </source>
</evidence>
<dbReference type="Proteomes" id="UP000663124">
    <property type="component" value="Plasmid p1"/>
</dbReference>
<evidence type="ECO:0000313" key="2">
    <source>
        <dbReference type="EMBL" id="QOI45215.1"/>
    </source>
</evidence>
<accession>A0AAP9WH44</accession>
<evidence type="ECO:0000313" key="1">
    <source>
        <dbReference type="EMBL" id="QOI44960.1"/>
    </source>
</evidence>
<geneLocation type="plasmid" evidence="2 3">
    <name>p3</name>
</geneLocation>
<name>A0AAP9WH44_LEPIR</name>
<dbReference type="Proteomes" id="UP000663124">
    <property type="component" value="Plasmid p3"/>
</dbReference>
<organism evidence="1 3">
    <name type="scientific">Leptospira interrogans serovar Canicola</name>
    <dbReference type="NCBI Taxonomy" id="211880"/>
    <lineage>
        <taxon>Bacteria</taxon>
        <taxon>Pseudomonadati</taxon>
        <taxon>Spirochaetota</taxon>
        <taxon>Spirochaetia</taxon>
        <taxon>Leptospirales</taxon>
        <taxon>Leptospiraceae</taxon>
        <taxon>Leptospira</taxon>
    </lineage>
</organism>
<gene>
    <name evidence="1" type="ORF">Lepto782_22400</name>
    <name evidence="2" type="ORF">Lepto782_23880</name>
</gene>
<geneLocation type="plasmid" evidence="1 3">
    <name>p1</name>
</geneLocation>
<dbReference type="EMBL" id="CP043890">
    <property type="protein sequence ID" value="QOI45215.1"/>
    <property type="molecule type" value="Genomic_DNA"/>
</dbReference>
<dbReference type="AlphaFoldDB" id="A0AAP9WH44"/>
<dbReference type="EMBL" id="CP043886">
    <property type="protein sequence ID" value="QOI44960.1"/>
    <property type="molecule type" value="Genomic_DNA"/>
</dbReference>
<proteinExistence type="predicted"/>
<protein>
    <submittedName>
        <fullName evidence="1">Uncharacterized protein</fullName>
    </submittedName>
</protein>
<sequence length="86" mass="9748">MNAGYIFTFLFVKDVLSTKCKGCMDTLITKCSFLRVGSGDGAWIHVKNLVSISCHIKPYVQFSRIRLSDSLLPPAFKYYLVNPPER</sequence>
<reference evidence="1" key="1">
    <citation type="submission" date="2019-09" db="EMBL/GenBank/DDBJ databases">
        <title>Comparative Genomics of Leptospira interrogans Reveals Genome Plasticity - A Common Adaptive Strategy for Survival in Various Hosts.</title>
        <authorList>
            <person name="Ramli S.R."/>
            <person name="Bunk B."/>
            <person name="Goris M."/>
            <person name="Bhuju S."/>
            <person name="Jarek M."/>
            <person name="Sproer C."/>
            <person name="Mustakim S."/>
            <person name="Strommenger B."/>
            <person name="Pessler F."/>
        </authorList>
    </citation>
    <scope>NUCLEOTIDE SEQUENCE</scope>
    <source>
        <strain evidence="1">782</strain>
        <plasmid evidence="1">p1</plasmid>
        <plasmid evidence="2">p3</plasmid>
    </source>
</reference>